<organism evidence="5 6">
    <name type="scientific">Dendrobium nobile</name>
    <name type="common">Orchid</name>
    <dbReference type="NCBI Taxonomy" id="94219"/>
    <lineage>
        <taxon>Eukaryota</taxon>
        <taxon>Viridiplantae</taxon>
        <taxon>Streptophyta</taxon>
        <taxon>Embryophyta</taxon>
        <taxon>Tracheophyta</taxon>
        <taxon>Spermatophyta</taxon>
        <taxon>Magnoliopsida</taxon>
        <taxon>Liliopsida</taxon>
        <taxon>Asparagales</taxon>
        <taxon>Orchidaceae</taxon>
        <taxon>Epidendroideae</taxon>
        <taxon>Malaxideae</taxon>
        <taxon>Dendrobiinae</taxon>
        <taxon>Dendrobium</taxon>
    </lineage>
</organism>
<keyword evidence="2" id="KW-0472">Membrane</keyword>
<evidence type="ECO:0000256" key="1">
    <source>
        <dbReference type="SAM" id="MobiDB-lite"/>
    </source>
</evidence>
<protein>
    <recommendedName>
        <fullName evidence="7">Reverse transcriptase domain-containing protein</fullName>
    </recommendedName>
</protein>
<evidence type="ECO:0000259" key="3">
    <source>
        <dbReference type="Pfam" id="PF13966"/>
    </source>
</evidence>
<accession>A0A8T3B6E4</accession>
<feature type="compositionally biased region" description="Basic residues" evidence="1">
    <location>
        <begin position="451"/>
        <end position="467"/>
    </location>
</feature>
<feature type="compositionally biased region" description="Basic residues" evidence="1">
    <location>
        <begin position="270"/>
        <end position="287"/>
    </location>
</feature>
<dbReference type="InterPro" id="IPR036691">
    <property type="entry name" value="Endo/exonu/phosph_ase_sf"/>
</dbReference>
<dbReference type="OrthoDB" id="426210at2759"/>
<dbReference type="Pfam" id="PF14111">
    <property type="entry name" value="DUF4283"/>
    <property type="match status" value="1"/>
</dbReference>
<comment type="caution">
    <text evidence="5">The sequence shown here is derived from an EMBL/GenBank/DDBJ whole genome shotgun (WGS) entry which is preliminary data.</text>
</comment>
<name>A0A8T3B6E4_DENNO</name>
<dbReference type="InterPro" id="IPR025558">
    <property type="entry name" value="DUF4283"/>
</dbReference>
<keyword evidence="2" id="KW-1133">Transmembrane helix</keyword>
<feature type="region of interest" description="Disordered" evidence="1">
    <location>
        <begin position="259"/>
        <end position="317"/>
    </location>
</feature>
<evidence type="ECO:0008006" key="7">
    <source>
        <dbReference type="Google" id="ProtNLM"/>
    </source>
</evidence>
<dbReference type="PANTHER" id="PTHR31286">
    <property type="entry name" value="GLYCINE-RICH CELL WALL STRUCTURAL PROTEIN 1.8-LIKE"/>
    <property type="match status" value="1"/>
</dbReference>
<dbReference type="SUPFAM" id="SSF56219">
    <property type="entry name" value="DNase I-like"/>
    <property type="match status" value="1"/>
</dbReference>
<dbReference type="PANTHER" id="PTHR31286:SF180">
    <property type="entry name" value="OS10G0362600 PROTEIN"/>
    <property type="match status" value="1"/>
</dbReference>
<dbReference type="EMBL" id="JAGYWB010000011">
    <property type="protein sequence ID" value="KAI0505090.1"/>
    <property type="molecule type" value="Genomic_DNA"/>
</dbReference>
<gene>
    <name evidence="5" type="ORF">KFK09_016047</name>
</gene>
<reference evidence="5" key="1">
    <citation type="journal article" date="2022" name="Front. Genet.">
        <title>Chromosome-Scale Assembly of the Dendrobium nobile Genome Provides Insights Into the Molecular Mechanism of the Biosynthesis of the Medicinal Active Ingredient of Dendrobium.</title>
        <authorList>
            <person name="Xu Q."/>
            <person name="Niu S.-C."/>
            <person name="Li K.-L."/>
            <person name="Zheng P.-J."/>
            <person name="Zhang X.-J."/>
            <person name="Jia Y."/>
            <person name="Liu Y."/>
            <person name="Niu Y.-X."/>
            <person name="Yu L.-H."/>
            <person name="Chen D.-F."/>
            <person name="Zhang G.-Q."/>
        </authorList>
    </citation>
    <scope>NUCLEOTIDE SEQUENCE</scope>
    <source>
        <tissue evidence="5">Leaf</tissue>
    </source>
</reference>
<feature type="domain" description="DUF4283" evidence="4">
    <location>
        <begin position="64"/>
        <end position="146"/>
    </location>
</feature>
<evidence type="ECO:0000256" key="2">
    <source>
        <dbReference type="SAM" id="Phobius"/>
    </source>
</evidence>
<keyword evidence="2" id="KW-0812">Transmembrane</keyword>
<feature type="transmembrane region" description="Helical" evidence="2">
    <location>
        <begin position="1491"/>
        <end position="1516"/>
    </location>
</feature>
<feature type="domain" description="Reverse transcriptase zinc-binding" evidence="3">
    <location>
        <begin position="1350"/>
        <end position="1419"/>
    </location>
</feature>
<feature type="region of interest" description="Disordered" evidence="1">
    <location>
        <begin position="425"/>
        <end position="467"/>
    </location>
</feature>
<evidence type="ECO:0000259" key="4">
    <source>
        <dbReference type="Pfam" id="PF14111"/>
    </source>
</evidence>
<evidence type="ECO:0000313" key="6">
    <source>
        <dbReference type="Proteomes" id="UP000829196"/>
    </source>
</evidence>
<dbReference type="InterPro" id="IPR026960">
    <property type="entry name" value="RVT-Znf"/>
</dbReference>
<keyword evidence="6" id="KW-1185">Reference proteome</keyword>
<dbReference type="Gene3D" id="3.60.10.10">
    <property type="entry name" value="Endonuclease/exonuclease/phosphatase"/>
    <property type="match status" value="1"/>
</dbReference>
<dbReference type="Pfam" id="PF13966">
    <property type="entry name" value="zf-RVT"/>
    <property type="match status" value="1"/>
</dbReference>
<evidence type="ECO:0000313" key="5">
    <source>
        <dbReference type="EMBL" id="KAI0505090.1"/>
    </source>
</evidence>
<proteinExistence type="predicted"/>
<dbReference type="InterPro" id="IPR040256">
    <property type="entry name" value="At4g02000-like"/>
</dbReference>
<sequence>MEASLLSSGFPQLSSGGAVCSTPRNWSKVLAFENTTPKALNFSHFPDEPEIISFTGEKLHHGGDDWKLCLVGYSIGRRPYYEALLGAIKKTWSLKGSVQLLSLSEGFFLLRFSCSDDFEMVWSRGVWFLLGKPFVLQKWHPKFKPKKEDFKTVPIWVKIHDLPLACWNSEGISRIASKIGVPIAADNLTELKTRLTFARICVLVDCHATYPEEIKVSLDGDVCLKVQYEWRPFPCAHCKSLMHISSSCPSKPDVAGVDNGADNVLVNGQKRGRSFSRKPTSHNKSSTHHLDSNPAAHSDIPNSSNVVTSDPKPGLGVSNVIEKSLHYQPHSLPPFKATSLPNVHLQVQDDTVSQAAGGVLVSGIPNLNSPNEAASSSTNIIRSKSPPAKKYIISPNKFDALTIEDESLSHMNDLVGSEGFSSAGLADGDGENIQKEDGKSKAPQSNTVSKKSAKGKQIKKPQKQSKIHVHSLSDQFFESSHSLFPNEASCHNFDLFLSGRIWIKWNPIKVNFTPYVTTSQLISGIVSRVSFTSFQLTAVYASNSNIDRKALREDLNSVAPVDTIPWAIIGDFNCCRYAYEKLGGTPINQAALLDFNNMIFNNCLFDLHSIGCKYSWFNQRQDNPIHIKLDRALVNDAWVKAFPDSYCSFQSPSCSDHSPILIHLRTLFQAKHRFLFKNFWTKLDKFWFLLVEALLIPSTGYPLSHLCNTLRNFKNIIKSQHWASSSCVSRHIDSLHKKQKDLLVSLHSDPTNTLLNQDYKVNNVNLANFSSMQASWIIQRAKVNWLRHGEDDLKFLYAKIRTRMGSKKSVLNLLACNSQSSREDVISTIINYFQELYNPTPPSNMALDSFPIGNVLNDDFASSIISVVTDEEIKTAVFTGSSTSAPGPDGFNFHFFKTAWHILGPTVCRAIKSFFSKGFLPKGVKSTSLAIIPKHNNAASISEYRPIALCNVMYKIISKVMAARLKPFMSWIVKDTQDGFVKSRVSTDNILLASDILFMLDRGFKGISLGNFSLTHLLYADDVLIFGEATIGNCQILDSTLKEFANSSSLFVNHDKSSIMFPKHLKNHQEICQVLNIHNIATKITYLGIPLSFYGLKIADFLSLTNSLNKKLNDWKANLLSFAGRLQYLKFTIQNTIAYWIRSSIIPKSVHKSFKRISSRFLFFGDVNKARKLHMVAWDKITMPKIKGGLGIHSLNALQFAYNCSIIIRMYNSPSPLAMWLLEKYSSPWKPPHFSDSKLWKSICKTAMHCKSLFQFKIFHNSPISFKWDHWCFNSTIENYTGLDVNFASPEIKLSELISGGRWELPRVIPPSFHQVFERVNINDGNGHCLLWNSSNCFRFKHYILEFYSDIPDCNWFHLIWHKKHILKHSVYAWLALMGGLKTADALRFRHIFIPSICSLCNMHEESVTHLYFECSFTFNILKSIIPGLGIFLLRPSIMQTLDWINGEFSGQTEILNFYNLAVCCIIYYTWKEKNCRRFGGYGCFGAELFWVISGDLILLGWHVLLQLMLILLWILPHICFLY</sequence>
<dbReference type="Proteomes" id="UP000829196">
    <property type="component" value="Unassembled WGS sequence"/>
</dbReference>